<name>A0AA44UMQ4_PSEA5</name>
<dbReference type="GO" id="GO:0005886">
    <property type="term" value="C:plasma membrane"/>
    <property type="evidence" value="ECO:0007669"/>
    <property type="project" value="UniProtKB-SubCell"/>
</dbReference>
<evidence type="ECO:0000256" key="3">
    <source>
        <dbReference type="ARBA" id="ARBA00022475"/>
    </source>
</evidence>
<protein>
    <submittedName>
        <fullName evidence="9">MmpS family membrane protein</fullName>
    </submittedName>
</protein>
<dbReference type="Pfam" id="PF05423">
    <property type="entry name" value="Mycobact_memb"/>
    <property type="match status" value="1"/>
</dbReference>
<dbReference type="AlphaFoldDB" id="A0AA44UMQ4"/>
<evidence type="ECO:0000256" key="7">
    <source>
        <dbReference type="SAM" id="MobiDB-lite"/>
    </source>
</evidence>
<comment type="similarity">
    <text evidence="2">Belongs to the MmpS family.</text>
</comment>
<reference evidence="9 10" key="1">
    <citation type="submission" date="2017-11" db="EMBL/GenBank/DDBJ databases">
        <title>Sequencing the genomes of 1000 actinobacteria strains.</title>
        <authorList>
            <person name="Klenk H.-P."/>
        </authorList>
    </citation>
    <scope>NUCLEOTIDE SEQUENCE [LARGE SCALE GENOMIC DNA]</scope>
    <source>
        <strain evidence="9 10">DSM 44104</strain>
    </source>
</reference>
<dbReference type="InterPro" id="IPR008693">
    <property type="entry name" value="MmpS"/>
</dbReference>
<accession>A0AA44UMQ4</accession>
<dbReference type="EMBL" id="PHUJ01000003">
    <property type="protein sequence ID" value="PKB30135.1"/>
    <property type="molecule type" value="Genomic_DNA"/>
</dbReference>
<feature type="compositionally biased region" description="Basic and acidic residues" evidence="7">
    <location>
        <begin position="45"/>
        <end position="64"/>
    </location>
</feature>
<feature type="transmembrane region" description="Helical" evidence="8">
    <location>
        <begin position="235"/>
        <end position="254"/>
    </location>
</feature>
<evidence type="ECO:0000256" key="4">
    <source>
        <dbReference type="ARBA" id="ARBA00022692"/>
    </source>
</evidence>
<dbReference type="InterPro" id="IPR038468">
    <property type="entry name" value="MmpS_C"/>
</dbReference>
<feature type="compositionally biased region" description="Acidic residues" evidence="7">
    <location>
        <begin position="191"/>
        <end position="201"/>
    </location>
</feature>
<keyword evidence="6 8" id="KW-0472">Membrane</keyword>
<dbReference type="Gene3D" id="2.60.40.2880">
    <property type="entry name" value="MmpS1-5, C-terminal soluble domain"/>
    <property type="match status" value="1"/>
</dbReference>
<comment type="caution">
    <text evidence="9">The sequence shown here is derived from an EMBL/GenBank/DDBJ whole genome shotgun (WGS) entry which is preliminary data.</text>
</comment>
<organism evidence="9 10">
    <name type="scientific">Pseudonocardia alni</name>
    <name type="common">Amycolata alni</name>
    <dbReference type="NCBI Taxonomy" id="33907"/>
    <lineage>
        <taxon>Bacteria</taxon>
        <taxon>Bacillati</taxon>
        <taxon>Actinomycetota</taxon>
        <taxon>Actinomycetes</taxon>
        <taxon>Pseudonocardiales</taxon>
        <taxon>Pseudonocardiaceae</taxon>
        <taxon>Pseudonocardia</taxon>
    </lineage>
</organism>
<evidence type="ECO:0000256" key="8">
    <source>
        <dbReference type="SAM" id="Phobius"/>
    </source>
</evidence>
<evidence type="ECO:0000256" key="6">
    <source>
        <dbReference type="ARBA" id="ARBA00023136"/>
    </source>
</evidence>
<keyword evidence="4 8" id="KW-0812">Transmembrane</keyword>
<dbReference type="RefSeq" id="WP_100878283.1">
    <property type="nucleotide sequence ID" value="NZ_PHUJ01000003.1"/>
</dbReference>
<dbReference type="Proteomes" id="UP000232453">
    <property type="component" value="Unassembled WGS sequence"/>
</dbReference>
<keyword evidence="3" id="KW-1003">Cell membrane</keyword>
<sequence length="388" mass="39979">MDRSDDVVEASARDLSPEDLVAGIVFPSAREPEPRPAAPRGRPRSITERDDLARPGADRADHGSRRGRRRVPETPGPDALSTDRHPGGPYAGEPRPSATTPPRPLPVRRPPAVASPPGYDHGGRPRHGGRRRAEDRDAGPYGVDGFAVAGPGDTTAPWDGPEAGPGPDPRDGRARPVDPHDLGYDPRDLDLDLAPDGDGAEPDPAPGPDDVVEDPPRRGRRRAAQEDPRRRRWPWVVGVAAAAAAAVPIGLAVFGGTGDETPAAWREGSVAFGASTGGGQPGVVPATEVSAAPTAPTAPAAAQITYEVTGSGSGVTITFGRGTSVAQVSGTDLPWERTAPAAGEPTDYSVTAAGGSGELSCRILVDGAVISEESADGDYSAVSCNGRR</sequence>
<feature type="compositionally biased region" description="Low complexity" evidence="7">
    <location>
        <begin position="110"/>
        <end position="119"/>
    </location>
</feature>
<evidence type="ECO:0000256" key="2">
    <source>
        <dbReference type="ARBA" id="ARBA00007531"/>
    </source>
</evidence>
<evidence type="ECO:0000313" key="9">
    <source>
        <dbReference type="EMBL" id="PKB30135.1"/>
    </source>
</evidence>
<evidence type="ECO:0000313" key="10">
    <source>
        <dbReference type="Proteomes" id="UP000232453"/>
    </source>
</evidence>
<feature type="region of interest" description="Disordered" evidence="7">
    <location>
        <begin position="1"/>
        <end position="230"/>
    </location>
</feature>
<feature type="compositionally biased region" description="Basic and acidic residues" evidence="7">
    <location>
        <begin position="1"/>
        <end position="16"/>
    </location>
</feature>
<keyword evidence="5 8" id="KW-1133">Transmembrane helix</keyword>
<evidence type="ECO:0000256" key="1">
    <source>
        <dbReference type="ARBA" id="ARBA00004236"/>
    </source>
</evidence>
<feature type="compositionally biased region" description="Basic and acidic residues" evidence="7">
    <location>
        <begin position="168"/>
        <end position="190"/>
    </location>
</feature>
<evidence type="ECO:0000256" key="5">
    <source>
        <dbReference type="ARBA" id="ARBA00022989"/>
    </source>
</evidence>
<gene>
    <name evidence="9" type="ORF">ATL51_1788</name>
</gene>
<comment type="subcellular location">
    <subcellularLocation>
        <location evidence="1">Cell membrane</location>
    </subcellularLocation>
</comment>
<proteinExistence type="inferred from homology"/>
<feature type="compositionally biased region" description="Pro residues" evidence="7">
    <location>
        <begin position="99"/>
        <end position="109"/>
    </location>
</feature>